<accession>A0A917KKE2</accession>
<reference evidence="2" key="1">
    <citation type="journal article" date="2014" name="Int. J. Syst. Evol. Microbiol.">
        <title>Complete genome sequence of Corynebacterium casei LMG S-19264T (=DSM 44701T), isolated from a smear-ripened cheese.</title>
        <authorList>
            <consortium name="US DOE Joint Genome Institute (JGI-PGF)"/>
            <person name="Walter F."/>
            <person name="Albersmeier A."/>
            <person name="Kalinowski J."/>
            <person name="Ruckert C."/>
        </authorList>
    </citation>
    <scope>NUCLEOTIDE SEQUENCE</scope>
    <source>
        <strain evidence="2">CGMCC 1.3617</strain>
    </source>
</reference>
<dbReference type="SUPFAM" id="SSF53850">
    <property type="entry name" value="Periplasmic binding protein-like II"/>
    <property type="match status" value="1"/>
</dbReference>
<organism evidence="2 3">
    <name type="scientific">Neoroseomonas lacus</name>
    <dbReference type="NCBI Taxonomy" id="287609"/>
    <lineage>
        <taxon>Bacteria</taxon>
        <taxon>Pseudomonadati</taxon>
        <taxon>Pseudomonadota</taxon>
        <taxon>Alphaproteobacteria</taxon>
        <taxon>Acetobacterales</taxon>
        <taxon>Acetobacteraceae</taxon>
        <taxon>Neoroseomonas</taxon>
    </lineage>
</organism>
<dbReference type="Pfam" id="PF13416">
    <property type="entry name" value="SBP_bac_8"/>
    <property type="match status" value="1"/>
</dbReference>
<dbReference type="GO" id="GO:0030975">
    <property type="term" value="F:thiamine binding"/>
    <property type="evidence" value="ECO:0007669"/>
    <property type="project" value="TreeGrafter"/>
</dbReference>
<evidence type="ECO:0000313" key="3">
    <source>
        <dbReference type="Proteomes" id="UP000661507"/>
    </source>
</evidence>
<sequence>MTTFSRRGLLQAASAGVAVTGFPGILRAQSRDLVVGGAAGMAGYMREFVFPVIERQSGMRVVFDGTRSLVNLEKLRADKASPRMSVVLMDDPIMQIAWAEGLLEKLAPSATPNIAKLIPTAIHLDGAWVNYQAPWVGIGYNRDSMPRGVDSYEALWAPANRGKVILPSLQNTEGLWTMIVAAHLETGKPFAEAQYDADAAFKKLATLKPNLLTIYTNQPQAENLLESGEATLMSGQFSSYTLIRKAGGAPVDLAAPKEGVFAMPSGICKVKNGPNGELANAFLNAFMSAEIQQILAEKSYVLPTNTEARLPAGFVVPPGTPFAPDWENVNKNRDAWIRRWNEVMA</sequence>
<evidence type="ECO:0000256" key="1">
    <source>
        <dbReference type="ARBA" id="ARBA00022729"/>
    </source>
</evidence>
<name>A0A917KKE2_9PROT</name>
<reference evidence="2" key="2">
    <citation type="submission" date="2020-09" db="EMBL/GenBank/DDBJ databases">
        <authorList>
            <person name="Sun Q."/>
            <person name="Zhou Y."/>
        </authorList>
    </citation>
    <scope>NUCLEOTIDE SEQUENCE</scope>
    <source>
        <strain evidence="2">CGMCC 1.3617</strain>
    </source>
</reference>
<dbReference type="PROSITE" id="PS51318">
    <property type="entry name" value="TAT"/>
    <property type="match status" value="1"/>
</dbReference>
<dbReference type="Proteomes" id="UP000661507">
    <property type="component" value="Unassembled WGS sequence"/>
</dbReference>
<dbReference type="AlphaFoldDB" id="A0A917KKE2"/>
<evidence type="ECO:0000313" key="2">
    <source>
        <dbReference type="EMBL" id="GGJ17810.1"/>
    </source>
</evidence>
<dbReference type="PANTHER" id="PTHR30006:SF2">
    <property type="entry name" value="ABC TRANSPORTER SUBSTRATE-BINDING PROTEIN"/>
    <property type="match status" value="1"/>
</dbReference>
<proteinExistence type="predicted"/>
<comment type="caution">
    <text evidence="2">The sequence shown here is derived from an EMBL/GenBank/DDBJ whole genome shotgun (WGS) entry which is preliminary data.</text>
</comment>
<keyword evidence="3" id="KW-1185">Reference proteome</keyword>
<keyword evidence="1" id="KW-0732">Signal</keyword>
<dbReference type="InterPro" id="IPR006311">
    <property type="entry name" value="TAT_signal"/>
</dbReference>
<dbReference type="GO" id="GO:0030976">
    <property type="term" value="F:thiamine pyrophosphate binding"/>
    <property type="evidence" value="ECO:0007669"/>
    <property type="project" value="TreeGrafter"/>
</dbReference>
<gene>
    <name evidence="2" type="ORF">GCM10011320_26400</name>
</gene>
<dbReference type="EMBL" id="BMKW01000006">
    <property type="protein sequence ID" value="GGJ17810.1"/>
    <property type="molecule type" value="Genomic_DNA"/>
</dbReference>
<dbReference type="PANTHER" id="PTHR30006">
    <property type="entry name" value="THIAMINE-BINDING PERIPLASMIC PROTEIN-RELATED"/>
    <property type="match status" value="1"/>
</dbReference>
<dbReference type="Gene3D" id="3.40.190.10">
    <property type="entry name" value="Periplasmic binding protein-like II"/>
    <property type="match status" value="2"/>
</dbReference>
<dbReference type="RefSeq" id="WP_188967520.1">
    <property type="nucleotide sequence ID" value="NZ_BMKW01000006.1"/>
</dbReference>
<dbReference type="InterPro" id="IPR006059">
    <property type="entry name" value="SBP"/>
</dbReference>
<dbReference type="GO" id="GO:0030288">
    <property type="term" value="C:outer membrane-bounded periplasmic space"/>
    <property type="evidence" value="ECO:0007669"/>
    <property type="project" value="TreeGrafter"/>
</dbReference>
<dbReference type="GO" id="GO:0015888">
    <property type="term" value="P:thiamine transport"/>
    <property type="evidence" value="ECO:0007669"/>
    <property type="project" value="TreeGrafter"/>
</dbReference>
<protein>
    <submittedName>
        <fullName evidence="2">ABC transporter substrate-binding protein</fullName>
    </submittedName>
</protein>